<protein>
    <submittedName>
        <fullName evidence="1">Uncharacterized protein</fullName>
    </submittedName>
</protein>
<organism evidence="1 2">
    <name type="scientific">Xanthocytophaga agilis</name>
    <dbReference type="NCBI Taxonomy" id="3048010"/>
    <lineage>
        <taxon>Bacteria</taxon>
        <taxon>Pseudomonadati</taxon>
        <taxon>Bacteroidota</taxon>
        <taxon>Cytophagia</taxon>
        <taxon>Cytophagales</taxon>
        <taxon>Rhodocytophagaceae</taxon>
        <taxon>Xanthocytophaga</taxon>
    </lineage>
</organism>
<proteinExistence type="predicted"/>
<accession>A0AAE3RD28</accession>
<evidence type="ECO:0000313" key="1">
    <source>
        <dbReference type="EMBL" id="MDJ1505687.1"/>
    </source>
</evidence>
<reference evidence="1" key="1">
    <citation type="submission" date="2023-05" db="EMBL/GenBank/DDBJ databases">
        <authorList>
            <person name="Zhang X."/>
        </authorList>
    </citation>
    <scope>NUCLEOTIDE SEQUENCE</scope>
    <source>
        <strain evidence="1">BD1B2-1</strain>
    </source>
</reference>
<comment type="caution">
    <text evidence="1">The sequence shown here is derived from an EMBL/GenBank/DDBJ whole genome shotgun (WGS) entry which is preliminary data.</text>
</comment>
<dbReference type="Proteomes" id="UP001232063">
    <property type="component" value="Unassembled WGS sequence"/>
</dbReference>
<sequence>MSSYQTYGQLYEAFINWVLNNNIQQFSFNENPIVNASQMIDLIEAEQNGENPQKIGRLGQIVKDQILLTLVVLYQAEEYEWKKNLLVKLIGQAKQASSSGEYIDILNQTITTTYSL</sequence>
<dbReference type="RefSeq" id="WP_314517970.1">
    <property type="nucleotide sequence ID" value="NZ_JASJOU010000017.1"/>
</dbReference>
<gene>
    <name evidence="1" type="ORF">QNI22_33835</name>
</gene>
<evidence type="ECO:0000313" key="2">
    <source>
        <dbReference type="Proteomes" id="UP001232063"/>
    </source>
</evidence>
<dbReference type="EMBL" id="JASJOU010000017">
    <property type="protein sequence ID" value="MDJ1505687.1"/>
    <property type="molecule type" value="Genomic_DNA"/>
</dbReference>
<dbReference type="AlphaFoldDB" id="A0AAE3RD28"/>
<keyword evidence="2" id="KW-1185">Reference proteome</keyword>
<name>A0AAE3RD28_9BACT</name>